<gene>
    <name evidence="1" type="ORF">GCM10011591_44550</name>
</gene>
<protein>
    <submittedName>
        <fullName evidence="1">Uncharacterized protein</fullName>
    </submittedName>
</protein>
<proteinExistence type="predicted"/>
<comment type="caution">
    <text evidence="1">The sequence shown here is derived from an EMBL/GenBank/DDBJ whole genome shotgun (WGS) entry which is preliminary data.</text>
</comment>
<accession>A0A917VEF2</accession>
<dbReference type="AlphaFoldDB" id="A0A917VEF2"/>
<reference evidence="1" key="2">
    <citation type="submission" date="2020-09" db="EMBL/GenBank/DDBJ databases">
        <authorList>
            <person name="Sun Q."/>
            <person name="Zhou Y."/>
        </authorList>
    </citation>
    <scope>NUCLEOTIDE SEQUENCE</scope>
    <source>
        <strain evidence="1">CGMCC 4.7278</strain>
    </source>
</reference>
<dbReference type="RefSeq" id="WP_188831017.1">
    <property type="nucleotide sequence ID" value="NZ_BMMW01000006.1"/>
</dbReference>
<keyword evidence="2" id="KW-1185">Reference proteome</keyword>
<evidence type="ECO:0000313" key="2">
    <source>
        <dbReference type="Proteomes" id="UP000612956"/>
    </source>
</evidence>
<organism evidence="1 2">
    <name type="scientific">Nocardia camponoti</name>
    <dbReference type="NCBI Taxonomy" id="1616106"/>
    <lineage>
        <taxon>Bacteria</taxon>
        <taxon>Bacillati</taxon>
        <taxon>Actinomycetota</taxon>
        <taxon>Actinomycetes</taxon>
        <taxon>Mycobacteriales</taxon>
        <taxon>Nocardiaceae</taxon>
        <taxon>Nocardia</taxon>
    </lineage>
</organism>
<reference evidence="1" key="1">
    <citation type="journal article" date="2014" name="Int. J. Syst. Evol. Microbiol.">
        <title>Complete genome sequence of Corynebacterium casei LMG S-19264T (=DSM 44701T), isolated from a smear-ripened cheese.</title>
        <authorList>
            <consortium name="US DOE Joint Genome Institute (JGI-PGF)"/>
            <person name="Walter F."/>
            <person name="Albersmeier A."/>
            <person name="Kalinowski J."/>
            <person name="Ruckert C."/>
        </authorList>
    </citation>
    <scope>NUCLEOTIDE SEQUENCE</scope>
    <source>
        <strain evidence="1">CGMCC 4.7278</strain>
    </source>
</reference>
<dbReference type="EMBL" id="BMMW01000006">
    <property type="protein sequence ID" value="GGK67478.1"/>
    <property type="molecule type" value="Genomic_DNA"/>
</dbReference>
<evidence type="ECO:0000313" key="1">
    <source>
        <dbReference type="EMBL" id="GGK67478.1"/>
    </source>
</evidence>
<dbReference type="Proteomes" id="UP000612956">
    <property type="component" value="Unassembled WGS sequence"/>
</dbReference>
<name>A0A917VEF2_9NOCA</name>
<sequence length="136" mass="14550">MSAFKDLTTQAQAGALGLSADPSAFVSLEKACIDRITAIAAIKKKVRTVADNEVWGIGEGAAVLTSAQTMVRRFREKGADGPNNAHDVLDEHQTTAREMLTLFRTIRQRLEEADSAFAAQFKQLATAAGIDTGSVK</sequence>